<dbReference type="Proteomes" id="UP000607645">
    <property type="component" value="Unassembled WGS sequence"/>
</dbReference>
<organism evidence="1 2">
    <name type="scientific">Lawsonibacter faecis</name>
    <dbReference type="NCBI Taxonomy" id="2763052"/>
    <lineage>
        <taxon>Bacteria</taxon>
        <taxon>Bacillati</taxon>
        <taxon>Bacillota</taxon>
        <taxon>Clostridia</taxon>
        <taxon>Eubacteriales</taxon>
        <taxon>Oscillospiraceae</taxon>
        <taxon>Lawsonibacter</taxon>
    </lineage>
</organism>
<comment type="caution">
    <text evidence="1">The sequence shown here is derived from an EMBL/GenBank/DDBJ whole genome shotgun (WGS) entry which is preliminary data.</text>
</comment>
<evidence type="ECO:0000313" key="1">
    <source>
        <dbReference type="EMBL" id="MBC5737637.1"/>
    </source>
</evidence>
<dbReference type="Pfam" id="PF06949">
    <property type="entry name" value="DUF1292"/>
    <property type="match status" value="1"/>
</dbReference>
<keyword evidence="2" id="KW-1185">Reference proteome</keyword>
<dbReference type="EMBL" id="JACOPQ010000008">
    <property type="protein sequence ID" value="MBC5737637.1"/>
    <property type="molecule type" value="Genomic_DNA"/>
</dbReference>
<gene>
    <name evidence="1" type="ORF">H8S62_11540</name>
</gene>
<reference evidence="1" key="1">
    <citation type="submission" date="2020-08" db="EMBL/GenBank/DDBJ databases">
        <title>Genome public.</title>
        <authorList>
            <person name="Liu C."/>
            <person name="Sun Q."/>
        </authorList>
    </citation>
    <scope>NUCLEOTIDE SEQUENCE</scope>
    <source>
        <strain evidence="1">NSJ-52</strain>
    </source>
</reference>
<accession>A0A8J6JLU9</accession>
<proteinExistence type="predicted"/>
<evidence type="ECO:0000313" key="2">
    <source>
        <dbReference type="Proteomes" id="UP000607645"/>
    </source>
</evidence>
<sequence>MGEEYGGDFISITDEDGNEFELEHLDTIEYNGQTYMAFFPAVEEEKEVEDIDLDEEYGLIILKVVEENGEEQLSTLDSEEELELVYQQFMDALFDEEEGGTE</sequence>
<dbReference type="AlphaFoldDB" id="A0A8J6JLU9"/>
<dbReference type="InterPro" id="IPR009711">
    <property type="entry name" value="UPF0473"/>
</dbReference>
<protein>
    <submittedName>
        <fullName evidence="1">DUF1292 domain-containing protein</fullName>
    </submittedName>
</protein>
<name>A0A8J6JLU9_9FIRM</name>